<dbReference type="AlphaFoldDB" id="A0A2N8P7V0"/>
<evidence type="ECO:0000313" key="2">
    <source>
        <dbReference type="Proteomes" id="UP000236047"/>
    </source>
</evidence>
<dbReference type="EMBL" id="LJSN01000003">
    <property type="protein sequence ID" value="PNE37096.1"/>
    <property type="molecule type" value="Genomic_DNA"/>
</dbReference>
<proteinExistence type="predicted"/>
<accession>A0A2N8P7V0</accession>
<reference evidence="2" key="1">
    <citation type="submission" date="2015-09" db="EMBL/GenBank/DDBJ databases">
        <authorList>
            <person name="Graham D.E."/>
            <person name="Mahan K.M."/>
            <person name="Klingeman D.M."/>
            <person name="Fida T."/>
            <person name="Giannone R.J."/>
            <person name="Hettich R.L."/>
            <person name="Parry R.J."/>
            <person name="Spain J.C."/>
        </authorList>
    </citation>
    <scope>NUCLEOTIDE SEQUENCE [LARGE SCALE GENOMIC DNA]</scope>
    <source>
        <strain evidence="2">JCM 4701</strain>
    </source>
</reference>
<protein>
    <submittedName>
        <fullName evidence="1">Uncharacterized protein</fullName>
    </submittedName>
</protein>
<dbReference type="Proteomes" id="UP000236047">
    <property type="component" value="Unassembled WGS sequence"/>
</dbReference>
<keyword evidence="2" id="KW-1185">Reference proteome</keyword>
<sequence>MRDFLRNNPVMVRSIIVAVLSLLGTAVPALADMAVNETVIGAGVALAALWLGVGAHQRVTPTHKIPDPDDDTQV</sequence>
<dbReference type="GeneID" id="79901737"/>
<dbReference type="RefSeq" id="WP_102924821.1">
    <property type="nucleotide sequence ID" value="NZ_CP070326.1"/>
</dbReference>
<organism evidence="1 2">
    <name type="scientific">Streptomyces noursei</name>
    <name type="common">Streptomyces albulus</name>
    <dbReference type="NCBI Taxonomy" id="1971"/>
    <lineage>
        <taxon>Bacteria</taxon>
        <taxon>Bacillati</taxon>
        <taxon>Actinomycetota</taxon>
        <taxon>Actinomycetes</taxon>
        <taxon>Kitasatosporales</taxon>
        <taxon>Streptomycetaceae</taxon>
        <taxon>Streptomyces</taxon>
    </lineage>
</organism>
<name>A0A2N8P7V0_STRNR</name>
<evidence type="ECO:0000313" key="1">
    <source>
        <dbReference type="EMBL" id="PNE37096.1"/>
    </source>
</evidence>
<gene>
    <name evidence="1" type="ORF">AOB60_22070</name>
</gene>
<comment type="caution">
    <text evidence="1">The sequence shown here is derived from an EMBL/GenBank/DDBJ whole genome shotgun (WGS) entry which is preliminary data.</text>
</comment>